<dbReference type="EMBL" id="CP060636">
    <property type="protein sequence ID" value="QNM11548.1"/>
    <property type="molecule type" value="Genomic_DNA"/>
</dbReference>
<dbReference type="RefSeq" id="WP_117452434.1">
    <property type="nucleotide sequence ID" value="NZ_CP060636.1"/>
</dbReference>
<keyword evidence="1" id="KW-0812">Transmembrane</keyword>
<dbReference type="SUPFAM" id="SSF110997">
    <property type="entry name" value="Sporulation related repeat"/>
    <property type="match status" value="1"/>
</dbReference>
<sequence>MNQKRMIIISALVFSILFTGFYYLLFSYTTQNEDILHKTLYMNQVGLYKQEDTLKKMQKKLKDQGIVSYTWKQKDVTAIVCYISTNIDDTKNGQDKLKSLGINYIQKTADIESNEVAKLIDEKKYQEVLERIAE</sequence>
<gene>
    <name evidence="2" type="ORF">H9Q80_15035</name>
</gene>
<dbReference type="Proteomes" id="UP000515856">
    <property type="component" value="Chromosome"/>
</dbReference>
<feature type="transmembrane region" description="Helical" evidence="1">
    <location>
        <begin position="7"/>
        <end position="26"/>
    </location>
</feature>
<dbReference type="KEGG" id="ehn:H9Q80_15035"/>
<reference evidence="2 3" key="1">
    <citation type="submission" date="2020-08" db="EMBL/GenBank/DDBJ databases">
        <authorList>
            <person name="Liu C."/>
            <person name="Sun Q."/>
        </authorList>
    </citation>
    <scope>NUCLEOTIDE SEQUENCE [LARGE SCALE GENOMIC DNA]</scope>
    <source>
        <strain evidence="2 3">NSJ-61</strain>
    </source>
</reference>
<organism evidence="2 3">
    <name type="scientific">[Eubacterium] hominis</name>
    <dbReference type="NCBI Taxonomy" id="2764325"/>
    <lineage>
        <taxon>Bacteria</taxon>
        <taxon>Bacillati</taxon>
        <taxon>Bacillota</taxon>
        <taxon>Erysipelotrichia</taxon>
        <taxon>Erysipelotrichales</taxon>
        <taxon>Erysipelotrichaceae</taxon>
        <taxon>Amedibacillus</taxon>
    </lineage>
</organism>
<name>A0A7G9GL66_9FIRM</name>
<evidence type="ECO:0000313" key="3">
    <source>
        <dbReference type="Proteomes" id="UP000515856"/>
    </source>
</evidence>
<keyword evidence="3" id="KW-1185">Reference proteome</keyword>
<protein>
    <submittedName>
        <fullName evidence="2">SPOR domain-containing protein</fullName>
    </submittedName>
</protein>
<proteinExistence type="predicted"/>
<dbReference type="InterPro" id="IPR036680">
    <property type="entry name" value="SPOR-like_sf"/>
</dbReference>
<keyword evidence="1" id="KW-1133">Transmembrane helix</keyword>
<dbReference type="AlphaFoldDB" id="A0A7G9GL66"/>
<accession>A0A7G9GL66</accession>
<evidence type="ECO:0000313" key="2">
    <source>
        <dbReference type="EMBL" id="QNM11548.1"/>
    </source>
</evidence>
<dbReference type="GO" id="GO:0042834">
    <property type="term" value="F:peptidoglycan binding"/>
    <property type="evidence" value="ECO:0007669"/>
    <property type="project" value="InterPro"/>
</dbReference>
<evidence type="ECO:0000256" key="1">
    <source>
        <dbReference type="SAM" id="Phobius"/>
    </source>
</evidence>
<keyword evidence="1" id="KW-0472">Membrane</keyword>